<dbReference type="EMBL" id="MU394346">
    <property type="protein sequence ID" value="KAI6083811.1"/>
    <property type="molecule type" value="Genomic_DNA"/>
</dbReference>
<protein>
    <submittedName>
        <fullName evidence="1">Aldo/keto reductase</fullName>
    </submittedName>
</protein>
<sequence>MARPVANIVAGKAVGPVGFGLMGLTRPWAPTEYAAAAKVMKTALDHGANLWNGSLFYGPPHANSLHLLKYYFENNPEDAEKVVLSIKGAYDAKTFEPTGSPEAIRASVEEALRVLDGTAKIDVFECARVDPKVPIETSVGALAELVKEGKIGGIGLSEVNANTIRRAHAVHPIAAVEIELSLFTPDPLTNGVVDTCHELGIPIIAYSPVSRGWLTGEFRKIEDLPAGDIRRIFPRFQPQNFQQNIKLVEAVEKVAERMGATVPQVAISWVRRQGTIPIPGTTQVERVVENCKDVELSEEDLAELQKIMDTLPISGERYGGKFEAQLNQ</sequence>
<gene>
    <name evidence="1" type="ORF">F4821DRAFT_182486</name>
</gene>
<name>A0ACC0CTY8_9PEZI</name>
<accession>A0ACC0CTY8</accession>
<evidence type="ECO:0000313" key="1">
    <source>
        <dbReference type="EMBL" id="KAI6083811.1"/>
    </source>
</evidence>
<evidence type="ECO:0000313" key="2">
    <source>
        <dbReference type="Proteomes" id="UP001497680"/>
    </source>
</evidence>
<organism evidence="1 2">
    <name type="scientific">Hypoxylon rubiginosum</name>
    <dbReference type="NCBI Taxonomy" id="110542"/>
    <lineage>
        <taxon>Eukaryota</taxon>
        <taxon>Fungi</taxon>
        <taxon>Dikarya</taxon>
        <taxon>Ascomycota</taxon>
        <taxon>Pezizomycotina</taxon>
        <taxon>Sordariomycetes</taxon>
        <taxon>Xylariomycetidae</taxon>
        <taxon>Xylariales</taxon>
        <taxon>Hypoxylaceae</taxon>
        <taxon>Hypoxylon</taxon>
    </lineage>
</organism>
<keyword evidence="2" id="KW-1185">Reference proteome</keyword>
<reference evidence="1 2" key="1">
    <citation type="journal article" date="2022" name="New Phytol.">
        <title>Ecological generalism drives hyperdiversity of secondary metabolite gene clusters in xylarialean endophytes.</title>
        <authorList>
            <person name="Franco M.E.E."/>
            <person name="Wisecaver J.H."/>
            <person name="Arnold A.E."/>
            <person name="Ju Y.M."/>
            <person name="Slot J.C."/>
            <person name="Ahrendt S."/>
            <person name="Moore L.P."/>
            <person name="Eastman K.E."/>
            <person name="Scott K."/>
            <person name="Konkel Z."/>
            <person name="Mondo S.J."/>
            <person name="Kuo A."/>
            <person name="Hayes R.D."/>
            <person name="Haridas S."/>
            <person name="Andreopoulos B."/>
            <person name="Riley R."/>
            <person name="LaButti K."/>
            <person name="Pangilinan J."/>
            <person name="Lipzen A."/>
            <person name="Amirebrahimi M."/>
            <person name="Yan J."/>
            <person name="Adam C."/>
            <person name="Keymanesh K."/>
            <person name="Ng V."/>
            <person name="Louie K."/>
            <person name="Northen T."/>
            <person name="Drula E."/>
            <person name="Henrissat B."/>
            <person name="Hsieh H.M."/>
            <person name="Youens-Clark K."/>
            <person name="Lutzoni F."/>
            <person name="Miadlikowska J."/>
            <person name="Eastwood D.C."/>
            <person name="Hamelin R.C."/>
            <person name="Grigoriev I.V."/>
            <person name="U'Ren J.M."/>
        </authorList>
    </citation>
    <scope>NUCLEOTIDE SEQUENCE [LARGE SCALE GENOMIC DNA]</scope>
    <source>
        <strain evidence="1 2">ER1909</strain>
    </source>
</reference>
<comment type="caution">
    <text evidence="1">The sequence shown here is derived from an EMBL/GenBank/DDBJ whole genome shotgun (WGS) entry which is preliminary data.</text>
</comment>
<dbReference type="Proteomes" id="UP001497680">
    <property type="component" value="Unassembled WGS sequence"/>
</dbReference>
<proteinExistence type="predicted"/>